<dbReference type="RefSeq" id="WP_245998398.1">
    <property type="nucleotide sequence ID" value="NZ_QQBC01000010.1"/>
</dbReference>
<accession>A0A370HYK0</accession>
<dbReference type="EMBL" id="QQBC01000010">
    <property type="protein sequence ID" value="RDI63592.1"/>
    <property type="molecule type" value="Genomic_DNA"/>
</dbReference>
<keyword evidence="3" id="KW-1185">Reference proteome</keyword>
<feature type="chain" id="PRO_5016570980" evidence="1">
    <location>
        <begin position="26"/>
        <end position="171"/>
    </location>
</feature>
<evidence type="ECO:0000313" key="2">
    <source>
        <dbReference type="EMBL" id="RDI63592.1"/>
    </source>
</evidence>
<comment type="caution">
    <text evidence="2">The sequence shown here is derived from an EMBL/GenBank/DDBJ whole genome shotgun (WGS) entry which is preliminary data.</text>
</comment>
<evidence type="ECO:0000256" key="1">
    <source>
        <dbReference type="SAM" id="SignalP"/>
    </source>
</evidence>
<gene>
    <name evidence="2" type="ORF">DFR76_110289</name>
</gene>
<sequence length="171" mass="17927">MRLGTLRFGAAPLLSLVVAVCGCSAADHSEPVAIGPGPTPHTTTAPAPTTATAIAATPAPTVDPFADAPLIDHTEWTDDADGRRLHVYPTAAGRADTIPAAVDRAWGEVVADAADADSPGMYDQFRCHWEWARLLRPDKPSWNLEPWRPAVGYDATVQAGCNPGGPELPGN</sequence>
<reference evidence="2 3" key="1">
    <citation type="submission" date="2018-07" db="EMBL/GenBank/DDBJ databases">
        <title>Genomic Encyclopedia of Type Strains, Phase IV (KMG-IV): sequencing the most valuable type-strain genomes for metagenomic binning, comparative biology and taxonomic classification.</title>
        <authorList>
            <person name="Goeker M."/>
        </authorList>
    </citation>
    <scope>NUCLEOTIDE SEQUENCE [LARGE SCALE GENOMIC DNA]</scope>
    <source>
        <strain evidence="2 3">DSM 44290</strain>
    </source>
</reference>
<protein>
    <submittedName>
        <fullName evidence="2">Uncharacterized protein DUF2599</fullName>
    </submittedName>
</protein>
<dbReference type="Pfam" id="PF10783">
    <property type="entry name" value="DUF2599"/>
    <property type="match status" value="1"/>
</dbReference>
<dbReference type="AlphaFoldDB" id="A0A370HYK0"/>
<dbReference type="PROSITE" id="PS51257">
    <property type="entry name" value="PROKAR_LIPOPROTEIN"/>
    <property type="match status" value="1"/>
</dbReference>
<name>A0A370HYK0_9NOCA</name>
<proteinExistence type="predicted"/>
<organism evidence="2 3">
    <name type="scientific">Nocardia pseudobrasiliensis</name>
    <dbReference type="NCBI Taxonomy" id="45979"/>
    <lineage>
        <taxon>Bacteria</taxon>
        <taxon>Bacillati</taxon>
        <taxon>Actinomycetota</taxon>
        <taxon>Actinomycetes</taxon>
        <taxon>Mycobacteriales</taxon>
        <taxon>Nocardiaceae</taxon>
        <taxon>Nocardia</taxon>
    </lineage>
</organism>
<evidence type="ECO:0000313" key="3">
    <source>
        <dbReference type="Proteomes" id="UP000254869"/>
    </source>
</evidence>
<feature type="signal peptide" evidence="1">
    <location>
        <begin position="1"/>
        <end position="25"/>
    </location>
</feature>
<dbReference type="InterPro" id="IPR019719">
    <property type="entry name" value="DUF2599"/>
</dbReference>
<keyword evidence="1" id="KW-0732">Signal</keyword>
<dbReference type="STRING" id="1210086.GCA_001613105_06955"/>
<dbReference type="Proteomes" id="UP000254869">
    <property type="component" value="Unassembled WGS sequence"/>
</dbReference>